<dbReference type="PANTHER" id="PTHR11129:SF1">
    <property type="entry name" value="PROTEIN FARNESYLTRANSFERASE_GERANYLGERANYLTRANSFERASE TYPE-1 SUBUNIT ALPHA"/>
    <property type="match status" value="1"/>
</dbReference>
<evidence type="ECO:0000256" key="13">
    <source>
        <dbReference type="ARBA" id="ARBA00043219"/>
    </source>
</evidence>
<keyword evidence="7" id="KW-0677">Repeat</keyword>
<evidence type="ECO:0000256" key="8">
    <source>
        <dbReference type="ARBA" id="ARBA00022842"/>
    </source>
</evidence>
<dbReference type="Pfam" id="PF01239">
    <property type="entry name" value="PPTA"/>
    <property type="match status" value="5"/>
</dbReference>
<reference evidence="15 16" key="1">
    <citation type="submission" date="2016-06" db="EMBL/GenBank/DDBJ databases">
        <authorList>
            <person name="Kjaerup R.B."/>
            <person name="Dalgaard T.S."/>
            <person name="Juul-Madsen H.R."/>
        </authorList>
    </citation>
    <scope>NUCLEOTIDE SEQUENCE [LARGE SCALE GENOMIC DNA]</scope>
</reference>
<dbReference type="Gene3D" id="1.25.40.120">
    <property type="entry name" value="Protein prenylyltransferase"/>
    <property type="match status" value="1"/>
</dbReference>
<evidence type="ECO:0000256" key="5">
    <source>
        <dbReference type="ARBA" id="ARBA00022602"/>
    </source>
</evidence>
<name>A0A1X7RY08_ZYMT9</name>
<dbReference type="STRING" id="1276538.A0A1X7RY08"/>
<evidence type="ECO:0000313" key="15">
    <source>
        <dbReference type="EMBL" id="SMQ52323.1"/>
    </source>
</evidence>
<organism evidence="15 16">
    <name type="scientific">Zymoseptoria tritici (strain ST99CH_3D7)</name>
    <dbReference type="NCBI Taxonomy" id="1276538"/>
    <lineage>
        <taxon>Eukaryota</taxon>
        <taxon>Fungi</taxon>
        <taxon>Dikarya</taxon>
        <taxon>Ascomycota</taxon>
        <taxon>Pezizomycotina</taxon>
        <taxon>Dothideomycetes</taxon>
        <taxon>Dothideomycetidae</taxon>
        <taxon>Mycosphaerellales</taxon>
        <taxon>Mycosphaerellaceae</taxon>
        <taxon>Zymoseptoria</taxon>
    </lineage>
</organism>
<evidence type="ECO:0000256" key="9">
    <source>
        <dbReference type="ARBA" id="ARBA00040965"/>
    </source>
</evidence>
<keyword evidence="8" id="KW-0460">Magnesium</keyword>
<proteinExistence type="inferred from homology"/>
<dbReference type="GO" id="GO:0004662">
    <property type="term" value="F:CAAX-protein geranylgeranyltransferase activity"/>
    <property type="evidence" value="ECO:0007669"/>
    <property type="project" value="UniProtKB-EC"/>
</dbReference>
<dbReference type="Proteomes" id="UP000215127">
    <property type="component" value="Chromosome 7"/>
</dbReference>
<dbReference type="EMBL" id="LT853698">
    <property type="protein sequence ID" value="SMQ52323.1"/>
    <property type="molecule type" value="Genomic_DNA"/>
</dbReference>
<evidence type="ECO:0000256" key="11">
    <source>
        <dbReference type="ARBA" id="ARBA00042436"/>
    </source>
</evidence>
<keyword evidence="6" id="KW-0808">Transferase</keyword>
<evidence type="ECO:0000313" key="16">
    <source>
        <dbReference type="Proteomes" id="UP000215127"/>
    </source>
</evidence>
<accession>A0A1X7RY08</accession>
<evidence type="ECO:0000256" key="10">
    <source>
        <dbReference type="ARBA" id="ARBA00041392"/>
    </source>
</evidence>
<sequence>MSDDDAFPDYSTDPAWADLTPLPTDEGGPSPLAAIAYSEEYGTAMSYLRALMVLNEHSPRALTLTEHLISLNPAHYTVWLYRASILFALGSDLREELEWLSEIALSHQKNYQIWHHRNLIVDKLGSADGEGEFVEKMFELDGKNYHVWSYRQWLVKRFGLWEGHGEMEFVERMLSKDGRNNSAWNHRWFVVNGREDEGVAGVKGDEEVRQREVEFAKDKIREIPGNQSAWSYLRGVVRVGGMKLQEVKGFVEEFARLGEEDGVRSSHALDMLADVLAEEDGQGKKKAAEALDLLAKKYDPIRKNYWEYRKGLLGVEGAAA</sequence>
<evidence type="ECO:0000256" key="6">
    <source>
        <dbReference type="ARBA" id="ARBA00022679"/>
    </source>
</evidence>
<dbReference type="PROSITE" id="PS51147">
    <property type="entry name" value="PFTA"/>
    <property type="match status" value="5"/>
</dbReference>
<dbReference type="AlphaFoldDB" id="A0A1X7RY08"/>
<dbReference type="GO" id="GO:0005965">
    <property type="term" value="C:protein farnesyltransferase complex"/>
    <property type="evidence" value="ECO:0007669"/>
    <property type="project" value="TreeGrafter"/>
</dbReference>
<evidence type="ECO:0000256" key="1">
    <source>
        <dbReference type="ARBA" id="ARBA00001946"/>
    </source>
</evidence>
<dbReference type="GO" id="GO:0005953">
    <property type="term" value="C:CAAX-protein geranylgeranyltransferase complex"/>
    <property type="evidence" value="ECO:0007669"/>
    <property type="project" value="TreeGrafter"/>
</dbReference>
<keyword evidence="5" id="KW-0637">Prenyltransferase</keyword>
<comment type="cofactor">
    <cofactor evidence="1">
        <name>Mg(2+)</name>
        <dbReference type="ChEBI" id="CHEBI:18420"/>
    </cofactor>
</comment>
<evidence type="ECO:0000256" key="14">
    <source>
        <dbReference type="SAM" id="MobiDB-lite"/>
    </source>
</evidence>
<comment type="similarity">
    <text evidence="2">Belongs to the protein prenyltransferase subunit alpha family.</text>
</comment>
<keyword evidence="16" id="KW-1185">Reference proteome</keyword>
<dbReference type="InterPro" id="IPR002088">
    <property type="entry name" value="Prenyl_trans_a"/>
</dbReference>
<evidence type="ECO:0000256" key="4">
    <source>
        <dbReference type="ARBA" id="ARBA00012702"/>
    </source>
</evidence>
<evidence type="ECO:0000256" key="12">
    <source>
        <dbReference type="ARBA" id="ARBA00043086"/>
    </source>
</evidence>
<dbReference type="PANTHER" id="PTHR11129">
    <property type="entry name" value="PROTEIN FARNESYLTRANSFERASE ALPHA SUBUNIT/RAB GERANYLGERANYL TRANSFERASE ALPHA SUBUNIT"/>
    <property type="match status" value="1"/>
</dbReference>
<evidence type="ECO:0000256" key="2">
    <source>
        <dbReference type="ARBA" id="ARBA00006734"/>
    </source>
</evidence>
<dbReference type="EC" id="2.5.1.59" evidence="3"/>
<evidence type="ECO:0000256" key="3">
    <source>
        <dbReference type="ARBA" id="ARBA00012700"/>
    </source>
</evidence>
<evidence type="ECO:0000256" key="7">
    <source>
        <dbReference type="ARBA" id="ARBA00022737"/>
    </source>
</evidence>
<dbReference type="GO" id="GO:0004660">
    <property type="term" value="F:protein farnesyltransferase activity"/>
    <property type="evidence" value="ECO:0007669"/>
    <property type="project" value="UniProtKB-EC"/>
</dbReference>
<protein>
    <recommendedName>
        <fullName evidence="9">Protein farnesyltransferase/geranylgeranyltransferase type-1 subunit alpha</fullName>
        <ecNumber evidence="4">2.5.1.58</ecNumber>
        <ecNumber evidence="3">2.5.1.59</ecNumber>
    </recommendedName>
    <alternativeName>
        <fullName evidence="12">CAAX farnesyltransferase subunit alpha</fullName>
    </alternativeName>
    <alternativeName>
        <fullName evidence="11">FTase-alpha</fullName>
    </alternativeName>
    <alternativeName>
        <fullName evidence="10">Ras proteins prenyltransferase subunit alpha</fullName>
    </alternativeName>
    <alternativeName>
        <fullName evidence="13">Type I protein geranyl-geranyltransferase subunit alpha</fullName>
    </alternativeName>
</protein>
<feature type="region of interest" description="Disordered" evidence="14">
    <location>
        <begin position="1"/>
        <end position="27"/>
    </location>
</feature>
<dbReference type="EC" id="2.5.1.58" evidence="4"/>
<dbReference type="SUPFAM" id="SSF48439">
    <property type="entry name" value="Protein prenylyltransferase"/>
    <property type="match status" value="1"/>
</dbReference>
<gene>
    <name evidence="15" type="ORF">ZT3D7_G7476</name>
</gene>